<dbReference type="Proteomes" id="UP000019423">
    <property type="component" value="Chromosome"/>
</dbReference>
<dbReference type="EMBL" id="CP007145">
    <property type="protein sequence ID" value="AHJ98429.1"/>
    <property type="molecule type" value="Genomic_DNA"/>
</dbReference>
<evidence type="ECO:0000259" key="3">
    <source>
        <dbReference type="SMART" id="SM00822"/>
    </source>
</evidence>
<dbReference type="RefSeq" id="WP_052346492.1">
    <property type="nucleotide sequence ID" value="NZ_CP007145.1"/>
</dbReference>
<dbReference type="Pfam" id="PF13561">
    <property type="entry name" value="adh_short_C2"/>
    <property type="match status" value="1"/>
</dbReference>
<evidence type="ECO:0000313" key="4">
    <source>
        <dbReference type="EMBL" id="AHJ98429.1"/>
    </source>
</evidence>
<dbReference type="PATRIC" id="fig|1227739.3.peg.3017"/>
<feature type="domain" description="Ketoreductase" evidence="3">
    <location>
        <begin position="30"/>
        <end position="219"/>
    </location>
</feature>
<dbReference type="SMART" id="SM00822">
    <property type="entry name" value="PKS_KR"/>
    <property type="match status" value="1"/>
</dbReference>
<keyword evidence="5" id="KW-1185">Reference proteome</keyword>
<proteinExistence type="inferred from homology"/>
<dbReference type="GO" id="GO:0016616">
    <property type="term" value="F:oxidoreductase activity, acting on the CH-OH group of donors, NAD or NADP as acceptor"/>
    <property type="evidence" value="ECO:0007669"/>
    <property type="project" value="TreeGrafter"/>
</dbReference>
<dbReference type="HOGENOM" id="CLU_010194_1_1_10"/>
<organism evidence="4 5">
    <name type="scientific">Hymenobacter swuensis DY53</name>
    <dbReference type="NCBI Taxonomy" id="1227739"/>
    <lineage>
        <taxon>Bacteria</taxon>
        <taxon>Pseudomonadati</taxon>
        <taxon>Bacteroidota</taxon>
        <taxon>Cytophagia</taxon>
        <taxon>Cytophagales</taxon>
        <taxon>Hymenobacteraceae</taxon>
        <taxon>Hymenobacter</taxon>
    </lineage>
</organism>
<evidence type="ECO:0000256" key="1">
    <source>
        <dbReference type="ARBA" id="ARBA00006484"/>
    </source>
</evidence>
<reference evidence="4 5" key="1">
    <citation type="submission" date="2014-01" db="EMBL/GenBank/DDBJ databases">
        <title>Complete genome sequence of ionizing-radiation resistance bacterium Hymenobacter swuensis DY53.</title>
        <authorList>
            <person name="Jung J.-H."/>
            <person name="Jeong S.-W."/>
            <person name="Joe M.-H."/>
            <person name="Cho y.-j."/>
            <person name="Kim M.-K."/>
            <person name="Lim S.-Y."/>
        </authorList>
    </citation>
    <scope>NUCLEOTIDE SEQUENCE [LARGE SCALE GENOMIC DNA]</scope>
    <source>
        <strain evidence="4 5">DY53</strain>
    </source>
</reference>
<dbReference type="PROSITE" id="PS00061">
    <property type="entry name" value="ADH_SHORT"/>
    <property type="match status" value="1"/>
</dbReference>
<dbReference type="PANTHER" id="PTHR42760">
    <property type="entry name" value="SHORT-CHAIN DEHYDROGENASES/REDUCTASES FAMILY MEMBER"/>
    <property type="match status" value="1"/>
</dbReference>
<dbReference type="PRINTS" id="PR00080">
    <property type="entry name" value="SDRFAMILY"/>
</dbReference>
<dbReference type="eggNOG" id="COG1028">
    <property type="taxonomic scope" value="Bacteria"/>
</dbReference>
<dbReference type="Gene3D" id="3.40.50.720">
    <property type="entry name" value="NAD(P)-binding Rossmann-like Domain"/>
    <property type="match status" value="1"/>
</dbReference>
<dbReference type="NCBIfam" id="NF006132">
    <property type="entry name" value="PRK08277.1"/>
    <property type="match status" value="1"/>
</dbReference>
<gene>
    <name evidence="4" type="ORF">Hsw_2834</name>
</gene>
<dbReference type="SUPFAM" id="SSF51735">
    <property type="entry name" value="NAD(P)-binding Rossmann-fold domains"/>
    <property type="match status" value="1"/>
</dbReference>
<evidence type="ECO:0000256" key="2">
    <source>
        <dbReference type="ARBA" id="ARBA00023002"/>
    </source>
</evidence>
<sequence length="291" mass="30418">MTTPSSEPAAASVPASRPASALDQFSLRGKVIVITGATGVLGEAMSRAVAEAGAKVAILGRDAGRAAERVAAIEAAGGEALAVLADVLDKGQMQAACNEILTTWGTIDGLVNAAGGNMPGATVGPDQDLFDFSIEDTRRAVDLNLFGTVIPTTVFGRVMAEQGKGSIVNISSLTAQRPLTRVLGYTMAKKAVEAYTQWMAVELGLRYGGGIRMNAIAPGVFLTDQNRALLVQPDGTHTDRARKFINHTPFQRFGEPEELTGTLIYLLSDASRFVSGETVLVDGGFNAYSGV</sequence>
<dbReference type="InterPro" id="IPR036291">
    <property type="entry name" value="NAD(P)-bd_dom_sf"/>
</dbReference>
<dbReference type="FunFam" id="3.40.50.720:FF:000240">
    <property type="entry name" value="SDR family oxidoreductase"/>
    <property type="match status" value="1"/>
</dbReference>
<dbReference type="PRINTS" id="PR00081">
    <property type="entry name" value="GDHRDH"/>
</dbReference>
<dbReference type="STRING" id="1227739.Hsw_2834"/>
<dbReference type="AlphaFoldDB" id="W8EZB9"/>
<dbReference type="InterPro" id="IPR020904">
    <property type="entry name" value="Sc_DH/Rdtase_CS"/>
</dbReference>
<protein>
    <submittedName>
        <fullName evidence="4">Short-chain dehydrogenase/reductase SDR</fullName>
    </submittedName>
</protein>
<name>W8EZB9_9BACT</name>
<dbReference type="PANTHER" id="PTHR42760:SF115">
    <property type="entry name" value="3-OXOACYL-[ACYL-CARRIER-PROTEIN] REDUCTASE FABG"/>
    <property type="match status" value="1"/>
</dbReference>
<keyword evidence="2" id="KW-0560">Oxidoreductase</keyword>
<accession>W8EZB9</accession>
<dbReference type="GO" id="GO:0005975">
    <property type="term" value="P:carbohydrate metabolic process"/>
    <property type="evidence" value="ECO:0007669"/>
    <property type="project" value="UniProtKB-ARBA"/>
</dbReference>
<comment type="similarity">
    <text evidence="1">Belongs to the short-chain dehydrogenases/reductases (SDR) family.</text>
</comment>
<dbReference type="KEGG" id="hsw:Hsw_2834"/>
<dbReference type="OrthoDB" id="9804104at2"/>
<evidence type="ECO:0000313" key="5">
    <source>
        <dbReference type="Proteomes" id="UP000019423"/>
    </source>
</evidence>
<dbReference type="InterPro" id="IPR002347">
    <property type="entry name" value="SDR_fam"/>
</dbReference>
<dbReference type="InterPro" id="IPR057326">
    <property type="entry name" value="KR_dom"/>
</dbReference>